<sequence>MIQINVLFDVKPEFADTFLEKTQWYSEACNAEPGCLFFKMYADPEDKTKFMLVESYKDGEDVTHVNTEHFKRSCEEFPQYLAKTPDIINYQIDGKTEWDKMAEYKVEG</sequence>
<dbReference type="Gene3D" id="3.30.70.100">
    <property type="match status" value="1"/>
</dbReference>
<keyword evidence="2" id="KW-0503">Monooxygenase</keyword>
<dbReference type="KEGG" id="cik:H0194_09230"/>
<organism evidence="2 3">
    <name type="scientific">Corynebacterium incognita</name>
    <dbReference type="NCBI Taxonomy" id="2754725"/>
    <lineage>
        <taxon>Bacteria</taxon>
        <taxon>Bacillati</taxon>
        <taxon>Actinomycetota</taxon>
        <taxon>Actinomycetes</taxon>
        <taxon>Mycobacteriales</taxon>
        <taxon>Corynebacteriaceae</taxon>
        <taxon>Corynebacterium</taxon>
    </lineage>
</organism>
<reference evidence="2 3" key="1">
    <citation type="submission" date="2020-07" db="EMBL/GenBank/DDBJ databases">
        <title>Complete genome and description of Corynebacterium incognita strain Marseille-Q3630 sp. nov.</title>
        <authorList>
            <person name="Boxberger M."/>
        </authorList>
    </citation>
    <scope>NUCLEOTIDE SEQUENCE [LARGE SCALE GENOMIC DNA]</scope>
    <source>
        <strain evidence="2 3">Marseille-Q3630</strain>
    </source>
</reference>
<dbReference type="EMBL" id="CP059404">
    <property type="protein sequence ID" value="QNE89225.1"/>
    <property type="molecule type" value="Genomic_DNA"/>
</dbReference>
<dbReference type="PROSITE" id="PS51725">
    <property type="entry name" value="ABM"/>
    <property type="match status" value="1"/>
</dbReference>
<dbReference type="RefSeq" id="WP_185175602.1">
    <property type="nucleotide sequence ID" value="NZ_CP059404.1"/>
</dbReference>
<dbReference type="PANTHER" id="PTHR33336">
    <property type="entry name" value="QUINOL MONOOXYGENASE YGIN-RELATED"/>
    <property type="match status" value="1"/>
</dbReference>
<evidence type="ECO:0000259" key="1">
    <source>
        <dbReference type="PROSITE" id="PS51725"/>
    </source>
</evidence>
<keyword evidence="2" id="KW-0560">Oxidoreductase</keyword>
<proteinExistence type="predicted"/>
<evidence type="ECO:0000313" key="3">
    <source>
        <dbReference type="Proteomes" id="UP000515743"/>
    </source>
</evidence>
<gene>
    <name evidence="2" type="ORF">H0194_09230</name>
</gene>
<dbReference type="InterPro" id="IPR007138">
    <property type="entry name" value="ABM_dom"/>
</dbReference>
<dbReference type="Pfam" id="PF03992">
    <property type="entry name" value="ABM"/>
    <property type="match status" value="1"/>
</dbReference>
<dbReference type="AlphaFoldDB" id="A0A7G7CNQ9"/>
<keyword evidence="3" id="KW-1185">Reference proteome</keyword>
<dbReference type="InterPro" id="IPR011008">
    <property type="entry name" value="Dimeric_a/b-barrel"/>
</dbReference>
<dbReference type="Proteomes" id="UP000515743">
    <property type="component" value="Chromosome"/>
</dbReference>
<accession>A0A7G7CNQ9</accession>
<dbReference type="PANTHER" id="PTHR33336:SF3">
    <property type="entry name" value="ABM DOMAIN-CONTAINING PROTEIN"/>
    <property type="match status" value="1"/>
</dbReference>
<dbReference type="SUPFAM" id="SSF54909">
    <property type="entry name" value="Dimeric alpha+beta barrel"/>
    <property type="match status" value="1"/>
</dbReference>
<feature type="domain" description="ABM" evidence="1">
    <location>
        <begin position="2"/>
        <end position="92"/>
    </location>
</feature>
<evidence type="ECO:0000313" key="2">
    <source>
        <dbReference type="EMBL" id="QNE89225.1"/>
    </source>
</evidence>
<name>A0A7G7CNQ9_9CORY</name>
<protein>
    <submittedName>
        <fullName evidence="2">Antibiotic biosynthesis monooxygenase</fullName>
    </submittedName>
</protein>
<dbReference type="InterPro" id="IPR050744">
    <property type="entry name" value="AI-2_Isomerase_LsrG"/>
</dbReference>
<dbReference type="GO" id="GO:0004497">
    <property type="term" value="F:monooxygenase activity"/>
    <property type="evidence" value="ECO:0007669"/>
    <property type="project" value="UniProtKB-KW"/>
</dbReference>